<dbReference type="AlphaFoldDB" id="A0AAD4YD35"/>
<evidence type="ECO:0000313" key="2">
    <source>
        <dbReference type="Proteomes" id="UP001214576"/>
    </source>
</evidence>
<dbReference type="EMBL" id="JAKZEL010000007">
    <property type="protein sequence ID" value="KAI4542051.1"/>
    <property type="molecule type" value="Genomic_DNA"/>
</dbReference>
<sequence length="101" mass="11590">MYTTLHLRVLQRLSKRPVANILIASAVLYLPQTLRLLSANIDSFIAMPGSSFVRNALRRSHRPRHRPKANSLKAVYLNAPAGFRFVRNAIYPLKTKTLRHR</sequence>
<gene>
    <name evidence="1" type="ORF">MG293_007430</name>
</gene>
<name>A0AAD4YD35_OVIAM</name>
<evidence type="ECO:0000313" key="1">
    <source>
        <dbReference type="EMBL" id="KAI4542051.1"/>
    </source>
</evidence>
<dbReference type="Proteomes" id="UP001214576">
    <property type="component" value="Unassembled WGS sequence"/>
</dbReference>
<comment type="caution">
    <text evidence="1">The sequence shown here is derived from an EMBL/GenBank/DDBJ whole genome shotgun (WGS) entry which is preliminary data.</text>
</comment>
<keyword evidence="2" id="KW-1185">Reference proteome</keyword>
<reference evidence="1" key="1">
    <citation type="submission" date="2022-03" db="EMBL/GenBank/DDBJ databases">
        <title>Genomic analyses of argali, domestic sheep and their hybrids provide insights into chromosomal evolution, heterosis and genetic basis of agronomic traits.</title>
        <authorList>
            <person name="Li M."/>
        </authorList>
    </citation>
    <scope>NUCLEOTIDE SEQUENCE</scope>
    <source>
        <strain evidence="1">CAU-MHL-2022a</strain>
        <tissue evidence="1">Skin</tissue>
    </source>
</reference>
<protein>
    <submittedName>
        <fullName evidence="1">Uncharacterized protein</fullName>
    </submittedName>
</protein>
<accession>A0AAD4YD35</accession>
<organism evidence="1 2">
    <name type="scientific">Ovis ammon polii</name>
    <dbReference type="NCBI Taxonomy" id="230172"/>
    <lineage>
        <taxon>Eukaryota</taxon>
        <taxon>Metazoa</taxon>
        <taxon>Chordata</taxon>
        <taxon>Craniata</taxon>
        <taxon>Vertebrata</taxon>
        <taxon>Euteleostomi</taxon>
        <taxon>Mammalia</taxon>
        <taxon>Eutheria</taxon>
        <taxon>Laurasiatheria</taxon>
        <taxon>Artiodactyla</taxon>
        <taxon>Ruminantia</taxon>
        <taxon>Pecora</taxon>
        <taxon>Bovidae</taxon>
        <taxon>Caprinae</taxon>
        <taxon>Ovis</taxon>
    </lineage>
</organism>
<proteinExistence type="predicted"/>